<dbReference type="GO" id="GO:0009252">
    <property type="term" value="P:peptidoglycan biosynthetic process"/>
    <property type="evidence" value="ECO:0007669"/>
    <property type="project" value="UniProtKB-KW"/>
</dbReference>
<dbReference type="GO" id="GO:0071555">
    <property type="term" value="P:cell wall organization"/>
    <property type="evidence" value="ECO:0007669"/>
    <property type="project" value="UniProtKB-KW"/>
</dbReference>
<keyword evidence="1" id="KW-0436">Ligase</keyword>
<evidence type="ECO:0000256" key="3">
    <source>
        <dbReference type="ARBA" id="ARBA00022741"/>
    </source>
</evidence>
<name>A0A0G2B8E8_9BACT</name>
<evidence type="ECO:0000259" key="9">
    <source>
        <dbReference type="Pfam" id="PF01225"/>
    </source>
</evidence>
<dbReference type="InterPro" id="IPR036565">
    <property type="entry name" value="Mur-like_cat_sf"/>
</dbReference>
<dbReference type="Gene3D" id="3.90.190.20">
    <property type="entry name" value="Mur ligase, C-terminal domain"/>
    <property type="match status" value="1"/>
</dbReference>
<evidence type="ECO:0000256" key="1">
    <source>
        <dbReference type="ARBA" id="ARBA00022598"/>
    </source>
</evidence>
<dbReference type="Pfam" id="PF02875">
    <property type="entry name" value="Mur_ligase_C"/>
    <property type="match status" value="1"/>
</dbReference>
<dbReference type="InterPro" id="IPR004101">
    <property type="entry name" value="Mur_ligase_C"/>
</dbReference>
<evidence type="ECO:0000256" key="5">
    <source>
        <dbReference type="ARBA" id="ARBA00022960"/>
    </source>
</evidence>
<dbReference type="InterPro" id="IPR000713">
    <property type="entry name" value="Mur_ligase_N"/>
</dbReference>
<accession>A0A0G2B8E8</accession>
<dbReference type="Pfam" id="PF08245">
    <property type="entry name" value="Mur_ligase_M"/>
    <property type="match status" value="1"/>
</dbReference>
<feature type="domain" description="Mur ligase C-terminal" evidence="10">
    <location>
        <begin position="314"/>
        <end position="444"/>
    </location>
</feature>
<evidence type="ECO:0000256" key="7">
    <source>
        <dbReference type="ARBA" id="ARBA00023306"/>
    </source>
</evidence>
<keyword evidence="5" id="KW-0133">Cell shape</keyword>
<dbReference type="STRING" id="1619044.UY92_C0014G0024"/>
<keyword evidence="3" id="KW-0547">Nucleotide-binding</keyword>
<organism evidence="12 13">
    <name type="scientific">Candidatus Magasanikbacteria bacterium GW2011_GWA2_56_11</name>
    <dbReference type="NCBI Taxonomy" id="1619044"/>
    <lineage>
        <taxon>Bacteria</taxon>
        <taxon>Candidatus Magasanikiibacteriota</taxon>
    </lineage>
</organism>
<evidence type="ECO:0000256" key="4">
    <source>
        <dbReference type="ARBA" id="ARBA00022840"/>
    </source>
</evidence>
<gene>
    <name evidence="12" type="ORF">UY92_C0014G0024</name>
</gene>
<feature type="domain" description="Mur ligase N-terminal catalytic" evidence="9">
    <location>
        <begin position="4"/>
        <end position="99"/>
    </location>
</feature>
<dbReference type="AlphaFoldDB" id="A0A0G2B8E8"/>
<dbReference type="Gene3D" id="3.40.50.720">
    <property type="entry name" value="NAD(P)-binding Rossmann-like Domain"/>
    <property type="match status" value="1"/>
</dbReference>
<dbReference type="InterPro" id="IPR036615">
    <property type="entry name" value="Mur_ligase_C_dom_sf"/>
</dbReference>
<evidence type="ECO:0000259" key="10">
    <source>
        <dbReference type="Pfam" id="PF02875"/>
    </source>
</evidence>
<evidence type="ECO:0000259" key="11">
    <source>
        <dbReference type="Pfam" id="PF08245"/>
    </source>
</evidence>
<evidence type="ECO:0000256" key="6">
    <source>
        <dbReference type="ARBA" id="ARBA00022984"/>
    </source>
</evidence>
<dbReference type="PANTHER" id="PTHR43445:SF5">
    <property type="entry name" value="UDP-N-ACETYLMURAMATE--L-ALANYL-GAMMA-D-GLUTAMYL-MESO-2,6-DIAMINOHEPTANDIOATE LIGASE"/>
    <property type="match status" value="1"/>
</dbReference>
<dbReference type="InterPro" id="IPR013221">
    <property type="entry name" value="Mur_ligase_cen"/>
</dbReference>
<keyword evidence="4" id="KW-0067">ATP-binding</keyword>
<feature type="domain" description="Mur ligase central" evidence="11">
    <location>
        <begin position="109"/>
        <end position="292"/>
    </location>
</feature>
<sequence>MTKHIHFIGICGVAMSALAIAFQKQGWRVSGSDAGFYPPISTLLREHGIYFYPGWHPEKMGAPNLAVVGNVAASHNPEWLAVQKNNIPYRSYPEVIAEYVVKANSIVAAGTYGKTTTSALLSWVLAANGRDPSYMFGGLALNDFPAAHMGGSGWSVLEGDEYKTARWDNRPKFAHYRTTHLLLTALSWDHADLYPTEESYFAAFRNLIAQIPPSGLVVAGVNSGPVRSLIKHAQARTVTYGQAAADYVYSNVSQSASGLEFTVTRGQAADRITSPLLGDYQAENITGVFALASETGLPPAKIITAIASFPGLKRRLERRLAGPVAVFDDIAHSPAKAKAVFSTLRQLYPGKIIAVFEPNTGNRRPAAAPGYEAAFQEADEVIVPKLTALKRDPNEAEEAYDGGDIARIIGETHPSARYIPNDPDVVAALRKTASPGDVIVFAGSHGFRGMIEGTVRALAELYSNL</sequence>
<dbReference type="PANTHER" id="PTHR43445">
    <property type="entry name" value="UDP-N-ACETYLMURAMATE--L-ALANINE LIGASE-RELATED"/>
    <property type="match status" value="1"/>
</dbReference>
<evidence type="ECO:0000313" key="13">
    <source>
        <dbReference type="Proteomes" id="UP000033870"/>
    </source>
</evidence>
<keyword evidence="8" id="KW-0961">Cell wall biogenesis/degradation</keyword>
<dbReference type="Gene3D" id="3.40.1190.10">
    <property type="entry name" value="Mur-like, catalytic domain"/>
    <property type="match status" value="1"/>
</dbReference>
<keyword evidence="2" id="KW-0132">Cell division</keyword>
<reference evidence="12 13" key="1">
    <citation type="journal article" date="2015" name="Nature">
        <title>rRNA introns, odd ribosomes, and small enigmatic genomes across a large radiation of phyla.</title>
        <authorList>
            <person name="Brown C.T."/>
            <person name="Hug L.A."/>
            <person name="Thomas B.C."/>
            <person name="Sharon I."/>
            <person name="Castelle C.J."/>
            <person name="Singh A."/>
            <person name="Wilkins M.J."/>
            <person name="Williams K.H."/>
            <person name="Banfield J.F."/>
        </authorList>
    </citation>
    <scope>NUCLEOTIDE SEQUENCE [LARGE SCALE GENOMIC DNA]</scope>
</reference>
<evidence type="ECO:0000313" key="12">
    <source>
        <dbReference type="EMBL" id="KKW41699.1"/>
    </source>
</evidence>
<proteinExistence type="predicted"/>
<comment type="caution">
    <text evidence="12">The sequence shown here is derived from an EMBL/GenBank/DDBJ whole genome shotgun (WGS) entry which is preliminary data.</text>
</comment>
<dbReference type="GO" id="GO:0016881">
    <property type="term" value="F:acid-amino acid ligase activity"/>
    <property type="evidence" value="ECO:0007669"/>
    <property type="project" value="InterPro"/>
</dbReference>
<dbReference type="Pfam" id="PF01225">
    <property type="entry name" value="Mur_ligase"/>
    <property type="match status" value="1"/>
</dbReference>
<dbReference type="InterPro" id="IPR050061">
    <property type="entry name" value="MurCDEF_pg_biosynth"/>
</dbReference>
<protein>
    <submittedName>
        <fullName evidence="12">UDP-N-acetylmuramate</fullName>
    </submittedName>
</protein>
<keyword evidence="7" id="KW-0131">Cell cycle</keyword>
<keyword evidence="6" id="KW-0573">Peptidoglycan synthesis</keyword>
<dbReference type="EMBL" id="LCRX01000014">
    <property type="protein sequence ID" value="KKW41699.1"/>
    <property type="molecule type" value="Genomic_DNA"/>
</dbReference>
<dbReference type="SUPFAM" id="SSF51984">
    <property type="entry name" value="MurCD N-terminal domain"/>
    <property type="match status" value="1"/>
</dbReference>
<dbReference type="GO" id="GO:0051301">
    <property type="term" value="P:cell division"/>
    <property type="evidence" value="ECO:0007669"/>
    <property type="project" value="UniProtKB-KW"/>
</dbReference>
<evidence type="ECO:0000256" key="2">
    <source>
        <dbReference type="ARBA" id="ARBA00022618"/>
    </source>
</evidence>
<evidence type="ECO:0000256" key="8">
    <source>
        <dbReference type="ARBA" id="ARBA00023316"/>
    </source>
</evidence>
<dbReference type="GO" id="GO:0005524">
    <property type="term" value="F:ATP binding"/>
    <property type="evidence" value="ECO:0007669"/>
    <property type="project" value="UniProtKB-KW"/>
</dbReference>
<dbReference type="SUPFAM" id="SSF53623">
    <property type="entry name" value="MurD-like peptide ligases, catalytic domain"/>
    <property type="match status" value="1"/>
</dbReference>
<dbReference type="SUPFAM" id="SSF53244">
    <property type="entry name" value="MurD-like peptide ligases, peptide-binding domain"/>
    <property type="match status" value="1"/>
</dbReference>
<dbReference type="Proteomes" id="UP000033870">
    <property type="component" value="Unassembled WGS sequence"/>
</dbReference>
<dbReference type="GO" id="GO:0008360">
    <property type="term" value="P:regulation of cell shape"/>
    <property type="evidence" value="ECO:0007669"/>
    <property type="project" value="UniProtKB-KW"/>
</dbReference>